<keyword evidence="2" id="KW-0472">Membrane</keyword>
<feature type="region of interest" description="Disordered" evidence="1">
    <location>
        <begin position="25"/>
        <end position="46"/>
    </location>
</feature>
<feature type="transmembrane region" description="Helical" evidence="2">
    <location>
        <begin position="298"/>
        <end position="319"/>
    </location>
</feature>
<evidence type="ECO:0000313" key="3">
    <source>
        <dbReference type="EMBL" id="KAE8656920.1"/>
    </source>
</evidence>
<gene>
    <name evidence="3" type="ORF">F3Y22_tig00116997pilonHSYRG00602</name>
</gene>
<evidence type="ECO:0000313" key="4">
    <source>
        <dbReference type="Proteomes" id="UP000436088"/>
    </source>
</evidence>
<feature type="region of interest" description="Disordered" evidence="1">
    <location>
        <begin position="265"/>
        <end position="287"/>
    </location>
</feature>
<comment type="caution">
    <text evidence="3">The sequence shown here is derived from an EMBL/GenBank/DDBJ whole genome shotgun (WGS) entry which is preliminary data.</text>
</comment>
<organism evidence="3 4">
    <name type="scientific">Hibiscus syriacus</name>
    <name type="common">Rose of Sharon</name>
    <dbReference type="NCBI Taxonomy" id="106335"/>
    <lineage>
        <taxon>Eukaryota</taxon>
        <taxon>Viridiplantae</taxon>
        <taxon>Streptophyta</taxon>
        <taxon>Embryophyta</taxon>
        <taxon>Tracheophyta</taxon>
        <taxon>Spermatophyta</taxon>
        <taxon>Magnoliopsida</taxon>
        <taxon>eudicotyledons</taxon>
        <taxon>Gunneridae</taxon>
        <taxon>Pentapetalae</taxon>
        <taxon>rosids</taxon>
        <taxon>malvids</taxon>
        <taxon>Malvales</taxon>
        <taxon>Malvaceae</taxon>
        <taxon>Malvoideae</taxon>
        <taxon>Hibiscus</taxon>
    </lineage>
</organism>
<protein>
    <submittedName>
        <fullName evidence="3">Uncharacterized protein</fullName>
    </submittedName>
</protein>
<dbReference type="AlphaFoldDB" id="A0A6A2WRD5"/>
<accession>A0A6A2WRD5</accession>
<evidence type="ECO:0000256" key="1">
    <source>
        <dbReference type="SAM" id="MobiDB-lite"/>
    </source>
</evidence>
<reference evidence="3" key="1">
    <citation type="submission" date="2019-09" db="EMBL/GenBank/DDBJ databases">
        <title>Draft genome information of white flower Hibiscus syriacus.</title>
        <authorList>
            <person name="Kim Y.-M."/>
        </authorList>
    </citation>
    <scope>NUCLEOTIDE SEQUENCE [LARGE SCALE GENOMIC DNA]</scope>
    <source>
        <strain evidence="3">YM2019G1</strain>
    </source>
</reference>
<sequence>MNNGELGDEVCRAVSFSRNPSDFRMPHFGPNIVNSTHQRPRRRGGSKVVDQMDRLMAVRLNLDSFESLLPGEFPSLSRMRPPIEPSPLGWETAPSTIRQQQPDSGAFQCLDNSTPKIRGIGAISKGMKGRFNRGRAELTASRARDASFASFIASEQLTSIGEPEKTANSLRNRVLWCTTSLSCRKLEGSPLLKYPDVNLSGSVVQGHDTNGKNKSSIVFISCLLKWSSLKLVGISVLKHAGLNSSAKVDDKDEYYKQHHKIFQSEKSKGGKGAYGGANAPHHPNKKNAAPPLLNPPCLLLPVGLHVIFTLILSFPALFLNIF</sequence>
<evidence type="ECO:0000256" key="2">
    <source>
        <dbReference type="SAM" id="Phobius"/>
    </source>
</evidence>
<dbReference type="EMBL" id="VEPZ02001762">
    <property type="protein sequence ID" value="KAE8656920.1"/>
    <property type="molecule type" value="Genomic_DNA"/>
</dbReference>
<keyword evidence="2" id="KW-0812">Transmembrane</keyword>
<name>A0A6A2WRD5_HIBSY</name>
<dbReference type="Proteomes" id="UP000436088">
    <property type="component" value="Unassembled WGS sequence"/>
</dbReference>
<keyword evidence="2" id="KW-1133">Transmembrane helix</keyword>
<proteinExistence type="predicted"/>
<keyword evidence="4" id="KW-1185">Reference proteome</keyword>